<feature type="domain" description="Tyr recombinase" evidence="7">
    <location>
        <begin position="171"/>
        <end position="338"/>
    </location>
</feature>
<evidence type="ECO:0000313" key="9">
    <source>
        <dbReference type="EMBL" id="RJX47823.1"/>
    </source>
</evidence>
<evidence type="ECO:0000259" key="7">
    <source>
        <dbReference type="PROSITE" id="PS51898"/>
    </source>
</evidence>
<name>A0A3A6PWB5_9EURY</name>
<protein>
    <recommendedName>
        <fullName evidence="11">Integrase</fullName>
    </recommendedName>
</protein>
<dbReference type="GO" id="GO:0003677">
    <property type="term" value="F:DNA binding"/>
    <property type="evidence" value="ECO:0007669"/>
    <property type="project" value="UniProtKB-UniRule"/>
</dbReference>
<dbReference type="AlphaFoldDB" id="A0A3A6PWB5"/>
<dbReference type="GO" id="GO:0006310">
    <property type="term" value="P:DNA recombination"/>
    <property type="evidence" value="ECO:0007669"/>
    <property type="project" value="UniProtKB-KW"/>
</dbReference>
<organism evidence="9 10">
    <name type="scientific">Halonotius pteroides</name>
    <dbReference type="NCBI Taxonomy" id="268735"/>
    <lineage>
        <taxon>Archaea</taxon>
        <taxon>Methanobacteriati</taxon>
        <taxon>Methanobacteriota</taxon>
        <taxon>Stenosarchaea group</taxon>
        <taxon>Halobacteria</taxon>
        <taxon>Halobacteriales</taxon>
        <taxon>Haloferacaceae</taxon>
        <taxon>Halonotius</taxon>
    </lineage>
</organism>
<dbReference type="InterPro" id="IPR010998">
    <property type="entry name" value="Integrase_recombinase_N"/>
</dbReference>
<keyword evidence="1" id="KW-1277">Toxin-antitoxin system</keyword>
<keyword evidence="10" id="KW-1185">Reference proteome</keyword>
<dbReference type="PROSITE" id="PS51900">
    <property type="entry name" value="CB"/>
    <property type="match status" value="1"/>
</dbReference>
<accession>A0A3A6PWB5</accession>
<dbReference type="SUPFAM" id="SSF56349">
    <property type="entry name" value="DNA breaking-rejoining enzymes"/>
    <property type="match status" value="1"/>
</dbReference>
<proteinExistence type="predicted"/>
<dbReference type="GO" id="GO:0015074">
    <property type="term" value="P:DNA integration"/>
    <property type="evidence" value="ECO:0007669"/>
    <property type="project" value="UniProtKB-KW"/>
</dbReference>
<dbReference type="EMBL" id="QMDW01000032">
    <property type="protein sequence ID" value="RJX47823.1"/>
    <property type="molecule type" value="Genomic_DNA"/>
</dbReference>
<evidence type="ECO:0000256" key="3">
    <source>
        <dbReference type="ARBA" id="ARBA00023125"/>
    </source>
</evidence>
<dbReference type="InterPro" id="IPR031857">
    <property type="entry name" value="Integrase_SSV1_C"/>
</dbReference>
<evidence type="ECO:0000256" key="5">
    <source>
        <dbReference type="PROSITE-ProRule" id="PRU01248"/>
    </source>
</evidence>
<dbReference type="InterPro" id="IPR044068">
    <property type="entry name" value="CB"/>
</dbReference>
<dbReference type="CDD" id="cd00397">
    <property type="entry name" value="DNA_BRE_C"/>
    <property type="match status" value="1"/>
</dbReference>
<dbReference type="Gene3D" id="1.10.443.10">
    <property type="entry name" value="Intergrase catalytic core"/>
    <property type="match status" value="1"/>
</dbReference>
<evidence type="ECO:0000256" key="1">
    <source>
        <dbReference type="ARBA" id="ARBA00022649"/>
    </source>
</evidence>
<dbReference type="Gene3D" id="1.10.150.130">
    <property type="match status" value="1"/>
</dbReference>
<gene>
    <name evidence="9" type="ORF">DP106_14005</name>
</gene>
<evidence type="ECO:0000256" key="2">
    <source>
        <dbReference type="ARBA" id="ARBA00022908"/>
    </source>
</evidence>
<evidence type="ECO:0000256" key="6">
    <source>
        <dbReference type="SAM" id="MobiDB-lite"/>
    </source>
</evidence>
<dbReference type="InterPro" id="IPR002104">
    <property type="entry name" value="Integrase_catalytic"/>
</dbReference>
<evidence type="ECO:0000259" key="8">
    <source>
        <dbReference type="PROSITE" id="PS51900"/>
    </source>
</evidence>
<sequence length="346" mass="39159">MDKKRVNITLDPELHSEAKELGLNISGVSERALRQYVQALTSGEEVVLSSSASDSPIDGDREQQASEPPQEYADASVDEIIADYEQYGKTVLNRSQSTLDQHTRYVGRLLRHAEKPPGAIREMDIIAYIESEQPISDAKHKNILSAVRVFFREFVDSEAASSFEIPNISPNPTSVPTKDELQTFYETIDTRRYRAVFLMYATSGLRSAELVQLTMDDINEEDRMLIPDKESESKQTWVSFYNKEAEAAFAAYKPHRKPGDNRLFQLSKPAVLNMFQKISEESGVKITPQVLRRWFASEMASLGVDSSYIDAFAGRVPESVLEKHYLDYSPRKLKQIYDDAGLTVLE</sequence>
<keyword evidence="4" id="KW-0233">DNA recombination</keyword>
<dbReference type="InterPro" id="IPR009956">
    <property type="entry name" value="Post-segregation_anti-tox_CcdA"/>
</dbReference>
<dbReference type="PANTHER" id="PTHR30349">
    <property type="entry name" value="PHAGE INTEGRASE-RELATED"/>
    <property type="match status" value="1"/>
</dbReference>
<reference evidence="9 10" key="1">
    <citation type="submission" date="2018-06" db="EMBL/GenBank/DDBJ databases">
        <title>Halonotius sp. F13-13 a new haloarchaeeon isolated from a solar saltern from Isla Cristina, Huelva, Spain.</title>
        <authorList>
            <person name="Duran-Viseras A."/>
            <person name="Sanchez-Porro C."/>
            <person name="Ventosa A."/>
        </authorList>
    </citation>
    <scope>NUCLEOTIDE SEQUENCE [LARGE SCALE GENOMIC DNA]</scope>
    <source>
        <strain evidence="9 10">CECT 7525</strain>
    </source>
</reference>
<dbReference type="RefSeq" id="WP_120086309.1">
    <property type="nucleotide sequence ID" value="NZ_QMDW01000032.1"/>
</dbReference>
<dbReference type="Pfam" id="PF07362">
    <property type="entry name" value="CcdA"/>
    <property type="match status" value="1"/>
</dbReference>
<comment type="caution">
    <text evidence="9">The sequence shown here is derived from an EMBL/GenBank/DDBJ whole genome shotgun (WGS) entry which is preliminary data.</text>
</comment>
<dbReference type="InterPro" id="IPR013762">
    <property type="entry name" value="Integrase-like_cat_sf"/>
</dbReference>
<dbReference type="InterPro" id="IPR011010">
    <property type="entry name" value="DNA_brk_join_enz"/>
</dbReference>
<keyword evidence="3 5" id="KW-0238">DNA-binding</keyword>
<feature type="region of interest" description="Disordered" evidence="6">
    <location>
        <begin position="45"/>
        <end position="72"/>
    </location>
</feature>
<evidence type="ECO:0000313" key="10">
    <source>
        <dbReference type="Proteomes" id="UP000281564"/>
    </source>
</evidence>
<evidence type="ECO:0000256" key="4">
    <source>
        <dbReference type="ARBA" id="ARBA00023172"/>
    </source>
</evidence>
<evidence type="ECO:0008006" key="11">
    <source>
        <dbReference type="Google" id="ProtNLM"/>
    </source>
</evidence>
<dbReference type="InterPro" id="IPR050090">
    <property type="entry name" value="Tyrosine_recombinase_XerCD"/>
</dbReference>
<dbReference type="Proteomes" id="UP000281564">
    <property type="component" value="Unassembled WGS sequence"/>
</dbReference>
<dbReference type="Pfam" id="PF16795">
    <property type="entry name" value="Phage_integr_3"/>
    <property type="match status" value="1"/>
</dbReference>
<dbReference type="PANTHER" id="PTHR30349:SF41">
    <property type="entry name" value="INTEGRASE_RECOMBINASE PROTEIN MJ0367-RELATED"/>
    <property type="match status" value="1"/>
</dbReference>
<dbReference type="PROSITE" id="PS51898">
    <property type="entry name" value="TYR_RECOMBINASE"/>
    <property type="match status" value="1"/>
</dbReference>
<keyword evidence="2" id="KW-0229">DNA integration</keyword>
<feature type="domain" description="Core-binding (CB)" evidence="8">
    <location>
        <begin position="75"/>
        <end position="155"/>
    </location>
</feature>
<dbReference type="OrthoDB" id="142231at2157"/>